<keyword evidence="6 7" id="KW-0472">Membrane</keyword>
<feature type="transmembrane region" description="Helical" evidence="7">
    <location>
        <begin position="121"/>
        <end position="144"/>
    </location>
</feature>
<sequence>MFERFIAQVDPSGLTDACGLEPSFVCEWIWDVSDNERLAEISAWAVEKPLKILFILVGAYVANRILKKAISAVVDRLVQERSLIDNEEKSDALVARVGRRAKARLQKNRERAERSRQRAKTLGGLLSTLATLTTYSLGVLLALGEIGFDLGPLIAGAGIVGFAVGFGAQSAVSDFIAGIFILVEDQYAEGDFVDLGEASGTVERVSLRTTVLRDVHGAVWVVPNGEIRRVCNSSQIWARSVLD</sequence>
<evidence type="ECO:0000256" key="5">
    <source>
        <dbReference type="ARBA" id="ARBA00022989"/>
    </source>
</evidence>
<evidence type="ECO:0000256" key="1">
    <source>
        <dbReference type="ARBA" id="ARBA00004651"/>
    </source>
</evidence>
<dbReference type="InterPro" id="IPR010920">
    <property type="entry name" value="LSM_dom_sf"/>
</dbReference>
<evidence type="ECO:0000256" key="4">
    <source>
        <dbReference type="ARBA" id="ARBA00022692"/>
    </source>
</evidence>
<dbReference type="SUPFAM" id="SSF50182">
    <property type="entry name" value="Sm-like ribonucleoproteins"/>
    <property type="match status" value="1"/>
</dbReference>
<dbReference type="FunFam" id="2.30.30.60:FF:000001">
    <property type="entry name" value="MscS Mechanosensitive ion channel"/>
    <property type="match status" value="1"/>
</dbReference>
<protein>
    <recommendedName>
        <fullName evidence="11">Mechanosensitive ion channel</fullName>
    </recommendedName>
</protein>
<dbReference type="InterPro" id="IPR045276">
    <property type="entry name" value="YbiO_bact"/>
</dbReference>
<evidence type="ECO:0000256" key="3">
    <source>
        <dbReference type="ARBA" id="ARBA00022475"/>
    </source>
</evidence>
<evidence type="ECO:0008006" key="11">
    <source>
        <dbReference type="Google" id="ProtNLM"/>
    </source>
</evidence>
<dbReference type="InterPro" id="IPR023408">
    <property type="entry name" value="MscS_beta-dom_sf"/>
</dbReference>
<dbReference type="InterPro" id="IPR011014">
    <property type="entry name" value="MscS_channel_TM-2"/>
</dbReference>
<feature type="domain" description="Mechanosensitive ion channel MscS" evidence="8">
    <location>
        <begin position="171"/>
        <end position="234"/>
    </location>
</feature>
<organism evidence="10">
    <name type="scientific">marine metagenome</name>
    <dbReference type="NCBI Taxonomy" id="408172"/>
    <lineage>
        <taxon>unclassified sequences</taxon>
        <taxon>metagenomes</taxon>
        <taxon>ecological metagenomes</taxon>
    </lineage>
</organism>
<comment type="similarity">
    <text evidence="2">Belongs to the MscS (TC 1.A.23) family.</text>
</comment>
<dbReference type="InterPro" id="IPR006685">
    <property type="entry name" value="MscS_channel_2nd"/>
</dbReference>
<accession>A0A381WY07</accession>
<name>A0A381WY07_9ZZZZ</name>
<evidence type="ECO:0000256" key="6">
    <source>
        <dbReference type="ARBA" id="ARBA00023136"/>
    </source>
</evidence>
<dbReference type="EMBL" id="UINC01013108">
    <property type="protein sequence ID" value="SVA56833.1"/>
    <property type="molecule type" value="Genomic_DNA"/>
</dbReference>
<keyword evidence="5 7" id="KW-1133">Transmembrane helix</keyword>
<dbReference type="PANTHER" id="PTHR30460">
    <property type="entry name" value="MODERATE CONDUCTANCE MECHANOSENSITIVE CHANNEL YBIO"/>
    <property type="match status" value="1"/>
</dbReference>
<reference evidence="10" key="1">
    <citation type="submission" date="2018-05" db="EMBL/GenBank/DDBJ databases">
        <authorList>
            <person name="Lanie J.A."/>
            <person name="Ng W.-L."/>
            <person name="Kazmierczak K.M."/>
            <person name="Andrzejewski T.M."/>
            <person name="Davidsen T.M."/>
            <person name="Wayne K.J."/>
            <person name="Tettelin H."/>
            <person name="Glass J.I."/>
            <person name="Rusch D."/>
            <person name="Podicherti R."/>
            <person name="Tsui H.-C.T."/>
            <person name="Winkler M.E."/>
        </authorList>
    </citation>
    <scope>NUCLEOTIDE SEQUENCE</scope>
</reference>
<dbReference type="InterPro" id="IPR049142">
    <property type="entry name" value="MS_channel_1st"/>
</dbReference>
<evidence type="ECO:0000256" key="2">
    <source>
        <dbReference type="ARBA" id="ARBA00008017"/>
    </source>
</evidence>
<gene>
    <name evidence="10" type="ORF">METZ01_LOCUS109687</name>
</gene>
<dbReference type="Pfam" id="PF21088">
    <property type="entry name" value="MS_channel_1st"/>
    <property type="match status" value="1"/>
</dbReference>
<keyword evidence="3" id="KW-1003">Cell membrane</keyword>
<dbReference type="Pfam" id="PF00924">
    <property type="entry name" value="MS_channel_2nd"/>
    <property type="match status" value="1"/>
</dbReference>
<dbReference type="Gene3D" id="1.10.287.1260">
    <property type="match status" value="1"/>
</dbReference>
<evidence type="ECO:0000259" key="8">
    <source>
        <dbReference type="Pfam" id="PF00924"/>
    </source>
</evidence>
<evidence type="ECO:0000256" key="7">
    <source>
        <dbReference type="SAM" id="Phobius"/>
    </source>
</evidence>
<feature type="domain" description="Mechanosensitive ion channel transmembrane helices 2/3" evidence="9">
    <location>
        <begin position="130"/>
        <end position="169"/>
    </location>
</feature>
<comment type="subcellular location">
    <subcellularLocation>
        <location evidence="1">Cell membrane</location>
        <topology evidence="1">Multi-pass membrane protein</topology>
    </subcellularLocation>
</comment>
<dbReference type="SUPFAM" id="SSF82861">
    <property type="entry name" value="Mechanosensitive channel protein MscS (YggB), transmembrane region"/>
    <property type="match status" value="1"/>
</dbReference>
<proteinExistence type="inferred from homology"/>
<feature type="non-terminal residue" evidence="10">
    <location>
        <position position="243"/>
    </location>
</feature>
<evidence type="ECO:0000313" key="10">
    <source>
        <dbReference type="EMBL" id="SVA56833.1"/>
    </source>
</evidence>
<dbReference type="PANTHER" id="PTHR30460:SF0">
    <property type="entry name" value="MODERATE CONDUCTANCE MECHANOSENSITIVE CHANNEL YBIO"/>
    <property type="match status" value="1"/>
</dbReference>
<evidence type="ECO:0000259" key="9">
    <source>
        <dbReference type="Pfam" id="PF21088"/>
    </source>
</evidence>
<keyword evidence="4 7" id="KW-0812">Transmembrane</keyword>
<dbReference type="Gene3D" id="2.30.30.60">
    <property type="match status" value="1"/>
</dbReference>
<dbReference type="GO" id="GO:0005886">
    <property type="term" value="C:plasma membrane"/>
    <property type="evidence" value="ECO:0007669"/>
    <property type="project" value="UniProtKB-SubCell"/>
</dbReference>
<dbReference type="GO" id="GO:0008381">
    <property type="term" value="F:mechanosensitive monoatomic ion channel activity"/>
    <property type="evidence" value="ECO:0007669"/>
    <property type="project" value="InterPro"/>
</dbReference>
<dbReference type="AlphaFoldDB" id="A0A381WY07"/>